<feature type="compositionally biased region" description="Low complexity" evidence="1">
    <location>
        <begin position="394"/>
        <end position="408"/>
    </location>
</feature>
<dbReference type="AlphaFoldDB" id="A0A8H5KJP9"/>
<dbReference type="EMBL" id="JAAOAV010000422">
    <property type="protein sequence ID" value="KAF5575519.1"/>
    <property type="molecule type" value="Genomic_DNA"/>
</dbReference>
<gene>
    <name evidence="2" type="ORF">FSUBG_13901</name>
</gene>
<evidence type="ECO:0000313" key="2">
    <source>
        <dbReference type="EMBL" id="KAF5575519.1"/>
    </source>
</evidence>
<dbReference type="RefSeq" id="XP_036530636.1">
    <property type="nucleotide sequence ID" value="XM_036678841.1"/>
</dbReference>
<feature type="compositionally biased region" description="Basic residues" evidence="1">
    <location>
        <begin position="84"/>
        <end position="102"/>
    </location>
</feature>
<evidence type="ECO:0000256" key="1">
    <source>
        <dbReference type="SAM" id="MobiDB-lite"/>
    </source>
</evidence>
<evidence type="ECO:0000313" key="3">
    <source>
        <dbReference type="Proteomes" id="UP000547976"/>
    </source>
</evidence>
<keyword evidence="3" id="KW-1185">Reference proteome</keyword>
<feature type="compositionally biased region" description="Low complexity" evidence="1">
    <location>
        <begin position="1"/>
        <end position="10"/>
    </location>
</feature>
<evidence type="ECO:0008006" key="4">
    <source>
        <dbReference type="Google" id="ProtNLM"/>
    </source>
</evidence>
<feature type="compositionally biased region" description="Gly residues" evidence="1">
    <location>
        <begin position="69"/>
        <end position="83"/>
    </location>
</feature>
<comment type="caution">
    <text evidence="2">The sequence shown here is derived from an EMBL/GenBank/DDBJ whole genome shotgun (WGS) entry which is preliminary data.</text>
</comment>
<name>A0A8H5KJP9_GIBSU</name>
<organism evidence="2 3">
    <name type="scientific">Gibberella subglutinans</name>
    <name type="common">Fusarium subglutinans</name>
    <dbReference type="NCBI Taxonomy" id="42677"/>
    <lineage>
        <taxon>Eukaryota</taxon>
        <taxon>Fungi</taxon>
        <taxon>Dikarya</taxon>
        <taxon>Ascomycota</taxon>
        <taxon>Pezizomycotina</taxon>
        <taxon>Sordariomycetes</taxon>
        <taxon>Hypocreomycetidae</taxon>
        <taxon>Hypocreales</taxon>
        <taxon>Nectriaceae</taxon>
        <taxon>Fusarium</taxon>
        <taxon>Fusarium fujikuroi species complex</taxon>
    </lineage>
</organism>
<feature type="region of interest" description="Disordered" evidence="1">
    <location>
        <begin position="1"/>
        <end position="106"/>
    </location>
</feature>
<feature type="region of interest" description="Disordered" evidence="1">
    <location>
        <begin position="390"/>
        <end position="417"/>
    </location>
</feature>
<proteinExistence type="predicted"/>
<dbReference type="GeneID" id="59313559"/>
<dbReference type="OrthoDB" id="5025462at2759"/>
<protein>
    <recommendedName>
        <fullName evidence="4">CCHC-type domain-containing protein</fullName>
    </recommendedName>
</protein>
<sequence length="417" mass="44808">MAIQQSNNSGQGSGQGGSSRPRPGHGHATPSDDARPQQINSEATAQATRQENGELSSQHGKNSTKNRGRGGASFHGGWAGPRGGRSHRGGRGGYRGGRHGEHRARVPDYRPLDCVPKSSHAQVADLGGAVASRLTSNSLEGGETNHWFSNRDAGKVWGVTCGGGVDDVIDDVMKRTGATSCQFFLIPNTPGRFDQIAAKAVEMTWEDNSGYNDQGKPAGILRHGVTEKKKPIKCAACGNKRHTLATCFSRPGGKDGEQSGCPRCDTIAHHGGDCKEIAALPLHEQVKILVCQRSNMSPFKGQKPWWRLVHEYATSKHYTPNTITFLPWSKEFTLEMAKSRRITSMQMRHDTVAGYKLPIDQATFGAGPVYWKYWQANNLAWPSVFGPIPPPPRTGAAPGATPHASTGPVIGTQPPAS</sequence>
<dbReference type="Proteomes" id="UP000547976">
    <property type="component" value="Unassembled WGS sequence"/>
</dbReference>
<feature type="compositionally biased region" description="Polar residues" evidence="1">
    <location>
        <begin position="37"/>
        <end position="61"/>
    </location>
</feature>
<reference evidence="2 3" key="1">
    <citation type="submission" date="2020-05" db="EMBL/GenBank/DDBJ databases">
        <title>Identification and distribution of gene clusters putatively required for synthesis of sphingolipid metabolism inhibitors in phylogenetically diverse species of the filamentous fungus Fusarium.</title>
        <authorList>
            <person name="Kim H.-S."/>
            <person name="Busman M."/>
            <person name="Brown D.W."/>
            <person name="Divon H."/>
            <person name="Uhlig S."/>
            <person name="Proctor R.H."/>
        </authorList>
    </citation>
    <scope>NUCLEOTIDE SEQUENCE [LARGE SCALE GENOMIC DNA]</scope>
    <source>
        <strain evidence="2 3">NRRL 66333</strain>
    </source>
</reference>
<accession>A0A8H5KJP9</accession>